<organism evidence="6 7">
    <name type="scientific">Hydra vulgaris</name>
    <name type="common">Hydra</name>
    <name type="synonym">Hydra attenuata</name>
    <dbReference type="NCBI Taxonomy" id="6087"/>
    <lineage>
        <taxon>Eukaryota</taxon>
        <taxon>Metazoa</taxon>
        <taxon>Cnidaria</taxon>
        <taxon>Hydrozoa</taxon>
        <taxon>Hydroidolina</taxon>
        <taxon>Anthoathecata</taxon>
        <taxon>Aplanulata</taxon>
        <taxon>Hydridae</taxon>
        <taxon>Hydra</taxon>
    </lineage>
</organism>
<dbReference type="InterPro" id="IPR004875">
    <property type="entry name" value="DDE_SF_endonuclease_dom"/>
</dbReference>
<dbReference type="GeneID" id="136089643"/>
<dbReference type="Gene3D" id="1.10.10.60">
    <property type="entry name" value="Homeodomain-like"/>
    <property type="match status" value="1"/>
</dbReference>
<sequence length="482" mass="55131">MVRNYKKKRVTEVIEEDINNAVLQVVNGLMRPSEAAKTYNIKRNTLHYRIKECKNLSKTNLGLTTKYTVAQVFNKDEELMLRDYLIKSSKMNYGLTYKQAKELAFQYAMKLCKCLSKWRENKQAGIEWLKGFMKRHQELSLRKPENTSLSRSTSLNQHNVNQFFDNYEKVLKKSNFTPDRIYNINETSIMTVVQAPHVIASRGAKQVGQCVSAKRGQLITMCGIGNAIGNFIPPVFIFPRARFHNTMIKGGPPGCIGYANSPTSGWMTGPLFLKVLEHIKKLVRCSKEDPVLLLMDSHESHCTLDAINYCCENGMVPPHCTHRMQPLDVAVNGFSTSGIYPFSRLAFCNDSFQSAEVTNRPLIETFSIATFDNSHQIPITPEGIVMQKQDCMIDYKDDEQKITSNALQSQHTITPELVRPYPKALPRKKTNKGRKSGKSKILSDTPEREEIKKSYLLRKKRLEKQETYKIRSSKSKLKKKIL</sequence>
<evidence type="ECO:0000256" key="4">
    <source>
        <dbReference type="SAM" id="MobiDB-lite"/>
    </source>
</evidence>
<dbReference type="Proteomes" id="UP001652625">
    <property type="component" value="Chromosome 13"/>
</dbReference>
<dbReference type="InterPro" id="IPR050863">
    <property type="entry name" value="CenT-Element_Derived"/>
</dbReference>
<protein>
    <submittedName>
        <fullName evidence="7">Uncharacterized protein LOC136089643</fullName>
    </submittedName>
</protein>
<dbReference type="PANTHER" id="PTHR19303">
    <property type="entry name" value="TRANSPOSON"/>
    <property type="match status" value="1"/>
</dbReference>
<reference evidence="7" key="1">
    <citation type="submission" date="2025-08" db="UniProtKB">
        <authorList>
            <consortium name="RefSeq"/>
        </authorList>
    </citation>
    <scope>IDENTIFICATION</scope>
</reference>
<accession>A0ABM4DBN2</accession>
<evidence type="ECO:0000256" key="3">
    <source>
        <dbReference type="ARBA" id="ARBA00023242"/>
    </source>
</evidence>
<comment type="subcellular location">
    <subcellularLocation>
        <location evidence="1">Nucleus</location>
    </subcellularLocation>
</comment>
<name>A0ABM4DBN2_HYDVU</name>
<evidence type="ECO:0000313" key="6">
    <source>
        <dbReference type="Proteomes" id="UP001652625"/>
    </source>
</evidence>
<feature type="domain" description="HTH CENPB-type" evidence="5">
    <location>
        <begin position="65"/>
        <end position="142"/>
    </location>
</feature>
<feature type="region of interest" description="Disordered" evidence="4">
    <location>
        <begin position="407"/>
        <end position="446"/>
    </location>
</feature>
<keyword evidence="6" id="KW-1185">Reference proteome</keyword>
<dbReference type="SUPFAM" id="SSF46689">
    <property type="entry name" value="Homeodomain-like"/>
    <property type="match status" value="1"/>
</dbReference>
<evidence type="ECO:0000259" key="5">
    <source>
        <dbReference type="PROSITE" id="PS51253"/>
    </source>
</evidence>
<dbReference type="Pfam" id="PF05225">
    <property type="entry name" value="HTH_psq"/>
    <property type="match status" value="1"/>
</dbReference>
<proteinExistence type="predicted"/>
<dbReference type="InterPro" id="IPR009057">
    <property type="entry name" value="Homeodomain-like_sf"/>
</dbReference>
<dbReference type="RefSeq" id="XP_065671766.1">
    <property type="nucleotide sequence ID" value="XM_065815694.1"/>
</dbReference>
<dbReference type="PANTHER" id="PTHR19303:SF74">
    <property type="entry name" value="POGO TRANSPOSABLE ELEMENT WITH KRAB DOMAIN"/>
    <property type="match status" value="1"/>
</dbReference>
<evidence type="ECO:0000256" key="1">
    <source>
        <dbReference type="ARBA" id="ARBA00004123"/>
    </source>
</evidence>
<evidence type="ECO:0000256" key="2">
    <source>
        <dbReference type="ARBA" id="ARBA00023125"/>
    </source>
</evidence>
<evidence type="ECO:0000313" key="7">
    <source>
        <dbReference type="RefSeq" id="XP_065671766.1"/>
    </source>
</evidence>
<dbReference type="PROSITE" id="PS51253">
    <property type="entry name" value="HTH_CENPB"/>
    <property type="match status" value="1"/>
</dbReference>
<dbReference type="InterPro" id="IPR006600">
    <property type="entry name" value="HTH_CenpB_DNA-bd_dom"/>
</dbReference>
<gene>
    <name evidence="7" type="primary">LOC136089643</name>
</gene>
<dbReference type="InterPro" id="IPR007889">
    <property type="entry name" value="HTH_Psq"/>
</dbReference>
<keyword evidence="2" id="KW-0238">DNA-binding</keyword>
<dbReference type="Pfam" id="PF03221">
    <property type="entry name" value="HTH_Tnp_Tc5"/>
    <property type="match status" value="1"/>
</dbReference>
<keyword evidence="3" id="KW-0539">Nucleus</keyword>
<dbReference type="Pfam" id="PF03184">
    <property type="entry name" value="DDE_1"/>
    <property type="match status" value="1"/>
</dbReference>
<feature type="compositionally biased region" description="Basic residues" evidence="4">
    <location>
        <begin position="425"/>
        <end position="438"/>
    </location>
</feature>